<keyword evidence="4 5" id="KW-0472">Membrane</keyword>
<feature type="transmembrane region" description="Helical" evidence="5">
    <location>
        <begin position="110"/>
        <end position="129"/>
    </location>
</feature>
<name>A0A3B0SL16_9ZZZZ</name>
<evidence type="ECO:0000313" key="6">
    <source>
        <dbReference type="EMBL" id="VAW05110.1"/>
    </source>
</evidence>
<dbReference type="GO" id="GO:0016020">
    <property type="term" value="C:membrane"/>
    <property type="evidence" value="ECO:0007669"/>
    <property type="project" value="UniProtKB-SubCell"/>
</dbReference>
<keyword evidence="3 5" id="KW-1133">Transmembrane helix</keyword>
<feature type="transmembrane region" description="Helical" evidence="5">
    <location>
        <begin position="87"/>
        <end position="104"/>
    </location>
</feature>
<dbReference type="PANTHER" id="PTHR20855">
    <property type="entry name" value="ADIPOR/PROGESTIN RECEPTOR-RELATED"/>
    <property type="match status" value="1"/>
</dbReference>
<accession>A0A3B0SL16</accession>
<sequence>MPMDLPRISLGRMQNPVRGFLHGGAALIAAALGIPLLLMRASSATALIGGLVFGLALVALYVTSALYHTIPWGTVWKRRMRRLDHSMIFVLIVGTFTPVALVGLDGTVRLAALAIGWTIAVVGIVHQIMTKTPGMALSIALKATLGWLSVLVMIPLAHTLGVMPVVLLAIGGAVYTVGMVLLVTERPRLWPRVFSYHELFHVLTIVASTFHFVVAYRYLMIAS</sequence>
<feature type="transmembrane region" description="Helical" evidence="5">
    <location>
        <begin position="20"/>
        <end position="38"/>
    </location>
</feature>
<evidence type="ECO:0000256" key="1">
    <source>
        <dbReference type="ARBA" id="ARBA00004141"/>
    </source>
</evidence>
<dbReference type="InterPro" id="IPR004254">
    <property type="entry name" value="AdipoR/HlyIII-related"/>
</dbReference>
<dbReference type="Pfam" id="PF03006">
    <property type="entry name" value="HlyIII"/>
    <property type="match status" value="1"/>
</dbReference>
<feature type="transmembrane region" description="Helical" evidence="5">
    <location>
        <begin position="44"/>
        <end position="67"/>
    </location>
</feature>
<keyword evidence="2 5" id="KW-0812">Transmembrane</keyword>
<reference evidence="6" key="1">
    <citation type="submission" date="2018-06" db="EMBL/GenBank/DDBJ databases">
        <authorList>
            <person name="Zhirakovskaya E."/>
        </authorList>
    </citation>
    <scope>NUCLEOTIDE SEQUENCE</scope>
</reference>
<proteinExistence type="predicted"/>
<gene>
    <name evidence="6" type="ORF">MNBD_ACTINO02-835</name>
</gene>
<feature type="transmembrane region" description="Helical" evidence="5">
    <location>
        <begin position="162"/>
        <end position="184"/>
    </location>
</feature>
<dbReference type="PANTHER" id="PTHR20855:SF3">
    <property type="entry name" value="LD03007P"/>
    <property type="match status" value="1"/>
</dbReference>
<evidence type="ECO:0000256" key="2">
    <source>
        <dbReference type="ARBA" id="ARBA00022692"/>
    </source>
</evidence>
<dbReference type="EMBL" id="UOEK01000310">
    <property type="protein sequence ID" value="VAW05110.1"/>
    <property type="molecule type" value="Genomic_DNA"/>
</dbReference>
<evidence type="ECO:0000256" key="4">
    <source>
        <dbReference type="ARBA" id="ARBA00023136"/>
    </source>
</evidence>
<evidence type="ECO:0000256" key="3">
    <source>
        <dbReference type="ARBA" id="ARBA00022989"/>
    </source>
</evidence>
<evidence type="ECO:0000256" key="5">
    <source>
        <dbReference type="SAM" id="Phobius"/>
    </source>
</evidence>
<dbReference type="AlphaFoldDB" id="A0A3B0SL16"/>
<feature type="transmembrane region" description="Helical" evidence="5">
    <location>
        <begin position="136"/>
        <end position="156"/>
    </location>
</feature>
<comment type="subcellular location">
    <subcellularLocation>
        <location evidence="1">Membrane</location>
        <topology evidence="1">Multi-pass membrane protein</topology>
    </subcellularLocation>
</comment>
<feature type="transmembrane region" description="Helical" evidence="5">
    <location>
        <begin position="196"/>
        <end position="219"/>
    </location>
</feature>
<organism evidence="6">
    <name type="scientific">hydrothermal vent metagenome</name>
    <dbReference type="NCBI Taxonomy" id="652676"/>
    <lineage>
        <taxon>unclassified sequences</taxon>
        <taxon>metagenomes</taxon>
        <taxon>ecological metagenomes</taxon>
    </lineage>
</organism>
<protein>
    <submittedName>
        <fullName evidence="6">COG1272: Predicted membrane protein hemolysin III homolog</fullName>
    </submittedName>
</protein>